<reference evidence="1" key="1">
    <citation type="submission" date="2013-08" db="EMBL/GenBank/DDBJ databases">
        <authorList>
            <person name="Mendez C."/>
            <person name="Richter M."/>
            <person name="Ferrer M."/>
            <person name="Sanchez J."/>
        </authorList>
    </citation>
    <scope>NUCLEOTIDE SEQUENCE</scope>
</reference>
<protein>
    <submittedName>
        <fullName evidence="1">Uncharacterized protein</fullName>
    </submittedName>
</protein>
<gene>
    <name evidence="1" type="ORF">B1A_11128</name>
</gene>
<accession>T1BX17</accession>
<dbReference type="EMBL" id="AUZX01007943">
    <property type="protein sequence ID" value="EQD57669.1"/>
    <property type="molecule type" value="Genomic_DNA"/>
</dbReference>
<feature type="non-terminal residue" evidence="1">
    <location>
        <position position="1"/>
    </location>
</feature>
<reference evidence="1" key="2">
    <citation type="journal article" date="2014" name="ISME J.">
        <title>Microbial stratification in low pH oxic and suboxic macroscopic growths along an acid mine drainage.</title>
        <authorList>
            <person name="Mendez-Garcia C."/>
            <person name="Mesa V."/>
            <person name="Sprenger R.R."/>
            <person name="Richter M."/>
            <person name="Diez M.S."/>
            <person name="Solano J."/>
            <person name="Bargiela R."/>
            <person name="Golyshina O.V."/>
            <person name="Manteca A."/>
            <person name="Ramos J.L."/>
            <person name="Gallego J.R."/>
            <person name="Llorente I."/>
            <person name="Martins Dos Santos V.A."/>
            <person name="Jensen O.N."/>
            <person name="Pelaez A.I."/>
            <person name="Sanchez J."/>
            <person name="Ferrer M."/>
        </authorList>
    </citation>
    <scope>NUCLEOTIDE SEQUENCE</scope>
</reference>
<evidence type="ECO:0000313" key="1">
    <source>
        <dbReference type="EMBL" id="EQD57669.1"/>
    </source>
</evidence>
<sequence length="132" mass="13983">EARWEGRAAAALGSLSSPAGRAPAAFGGLLLTGQLWAVGMSELAILTGTEGEAHLPLLRRARSGLRPQLVVGVGRVPAESWEARAGPPLVRHRPRLEEAPTAYVCRQFSCRLPTREPAEMESQLDAGRPGPG</sequence>
<comment type="caution">
    <text evidence="1">The sequence shown here is derived from an EMBL/GenBank/DDBJ whole genome shotgun (WGS) entry which is preliminary data.</text>
</comment>
<name>T1BX17_9ZZZZ</name>
<dbReference type="AlphaFoldDB" id="T1BX17"/>
<organism evidence="1">
    <name type="scientific">mine drainage metagenome</name>
    <dbReference type="NCBI Taxonomy" id="410659"/>
    <lineage>
        <taxon>unclassified sequences</taxon>
        <taxon>metagenomes</taxon>
        <taxon>ecological metagenomes</taxon>
    </lineage>
</organism>
<proteinExistence type="predicted"/>